<accession>A0A839GTW0</accession>
<keyword evidence="2" id="KW-1185">Reference proteome</keyword>
<evidence type="ECO:0000313" key="2">
    <source>
        <dbReference type="Proteomes" id="UP000563094"/>
    </source>
</evidence>
<comment type="caution">
    <text evidence="1">The sequence shown here is derived from an EMBL/GenBank/DDBJ whole genome shotgun (WGS) entry which is preliminary data.</text>
</comment>
<evidence type="ECO:0000313" key="1">
    <source>
        <dbReference type="EMBL" id="MBA9078307.1"/>
    </source>
</evidence>
<dbReference type="Proteomes" id="UP000563094">
    <property type="component" value="Unassembled WGS sequence"/>
</dbReference>
<name>A0A839GTW0_9BACT</name>
<proteinExistence type="predicted"/>
<sequence>MDFASSRALFRSFRLARQRWLVHLLLERNGKGVQF</sequence>
<gene>
    <name evidence="1" type="ORF">FHS90_003033</name>
</gene>
<reference evidence="1 2" key="1">
    <citation type="submission" date="2020-08" db="EMBL/GenBank/DDBJ databases">
        <title>Genomic Encyclopedia of Type Strains, Phase IV (KMG-IV): sequencing the most valuable type-strain genomes for metagenomic binning, comparative biology and taxonomic classification.</title>
        <authorList>
            <person name="Goeker M."/>
        </authorList>
    </citation>
    <scope>NUCLEOTIDE SEQUENCE [LARGE SCALE GENOMIC DNA]</scope>
    <source>
        <strain evidence="1 2">DSM 29854</strain>
    </source>
</reference>
<organism evidence="1 2">
    <name type="scientific">Rufibacter quisquiliarum</name>
    <dbReference type="NCBI Taxonomy" id="1549639"/>
    <lineage>
        <taxon>Bacteria</taxon>
        <taxon>Pseudomonadati</taxon>
        <taxon>Bacteroidota</taxon>
        <taxon>Cytophagia</taxon>
        <taxon>Cytophagales</taxon>
        <taxon>Hymenobacteraceae</taxon>
        <taxon>Rufibacter</taxon>
    </lineage>
</organism>
<dbReference type="AlphaFoldDB" id="A0A839GTW0"/>
<dbReference type="EMBL" id="JACJIQ010000012">
    <property type="protein sequence ID" value="MBA9078307.1"/>
    <property type="molecule type" value="Genomic_DNA"/>
</dbReference>
<protein>
    <submittedName>
        <fullName evidence="1">Uncharacterized protein</fullName>
    </submittedName>
</protein>